<organism evidence="2 3">
    <name type="scientific">Nitrospirillum viridazoti CBAmc</name>
    <dbReference type="NCBI Taxonomy" id="1441467"/>
    <lineage>
        <taxon>Bacteria</taxon>
        <taxon>Pseudomonadati</taxon>
        <taxon>Pseudomonadota</taxon>
        <taxon>Alphaproteobacteria</taxon>
        <taxon>Rhodospirillales</taxon>
        <taxon>Azospirillaceae</taxon>
        <taxon>Nitrospirillum</taxon>
        <taxon>Nitrospirillum viridazoti</taxon>
    </lineage>
</organism>
<reference evidence="2 3" key="1">
    <citation type="submission" date="2017-06" db="EMBL/GenBank/DDBJ databases">
        <title>Complete genome sequence of Nitrospirillum amazonense strain CBAmC, an endophytic nitrogen-fixing and plant growth-promoting bacterium, isolated from sugarcane.</title>
        <authorList>
            <person name="Schwab S."/>
            <person name="dos Santos Teixeira K.R."/>
            <person name="Simoes Araujo J.L."/>
            <person name="Soares Vidal M."/>
            <person name="Borges de Freitas H.R."/>
            <person name="Rivello Crivelaro A.L."/>
            <person name="Bueno de Camargo Nunes A."/>
            <person name="dos Santos C.M."/>
            <person name="Palmeira da Silva Rosa D."/>
            <person name="da Silva Padilha D."/>
            <person name="da Silva E."/>
            <person name="Araujo Terra L."/>
            <person name="Soares Mendes V."/>
            <person name="Farinelli L."/>
            <person name="Magalhaes Cruz L."/>
            <person name="Baldani J.I."/>
        </authorList>
    </citation>
    <scope>NUCLEOTIDE SEQUENCE [LARGE SCALE GENOMIC DNA]</scope>
    <source>
        <strain evidence="2 3">CBAmC</strain>
    </source>
</reference>
<sequence length="233" mass="25631">MNRPLTILAGSNNRLPPPPDNLQYWGLRTSPGGVGVGEGVIAILEFGLFVFLATAGISVVVSLVAHVYSMVLEHTADVSGLRQRLARYARIASGLSERVEARKSTAAGAATVLFSTQRQEAQLKKKVRELEASPHRFVRILGHELLPNRPFEFLVMNSSVSHQVKRGERHAFFDSSWARPVPVHVWATNMEEARAEFERAFPRTLGFKITHAQSLPTDVALTDPATMTLEAAP</sequence>
<feature type="transmembrane region" description="Helical" evidence="1">
    <location>
        <begin position="40"/>
        <end position="65"/>
    </location>
</feature>
<keyword evidence="1" id="KW-1133">Transmembrane helix</keyword>
<dbReference type="EMBL" id="CP022110">
    <property type="protein sequence ID" value="ASG19887.1"/>
    <property type="molecule type" value="Genomic_DNA"/>
</dbReference>
<dbReference type="KEGG" id="nao:Y958_02845"/>
<dbReference type="Proteomes" id="UP000197153">
    <property type="component" value="Chromosome 1"/>
</dbReference>
<name>A0A248JMF1_9PROT</name>
<evidence type="ECO:0000313" key="2">
    <source>
        <dbReference type="EMBL" id="ASG19887.1"/>
    </source>
</evidence>
<keyword evidence="1" id="KW-0472">Membrane</keyword>
<dbReference type="AlphaFoldDB" id="A0A248JMF1"/>
<keyword evidence="3" id="KW-1185">Reference proteome</keyword>
<protein>
    <submittedName>
        <fullName evidence="2">Uncharacterized protein</fullName>
    </submittedName>
</protein>
<gene>
    <name evidence="2" type="ORF">Y958_02845</name>
</gene>
<proteinExistence type="predicted"/>
<accession>A0A248JMF1</accession>
<evidence type="ECO:0000313" key="3">
    <source>
        <dbReference type="Proteomes" id="UP000197153"/>
    </source>
</evidence>
<keyword evidence="1" id="KW-0812">Transmembrane</keyword>
<evidence type="ECO:0000256" key="1">
    <source>
        <dbReference type="SAM" id="Phobius"/>
    </source>
</evidence>